<dbReference type="RefSeq" id="XP_065966391.1">
    <property type="nucleotide sequence ID" value="XM_066104189.1"/>
</dbReference>
<comment type="caution">
    <text evidence="1">The sequence shown here is derived from an EMBL/GenBank/DDBJ whole genome shotgun (WGS) entry which is preliminary data.</text>
</comment>
<reference evidence="1" key="1">
    <citation type="journal article" date="2018" name="BMC Genomics">
        <title>Comparative genomics of the wheat fungal pathogen Pyrenophora tritici-repentis reveals chromosomal variations and genome plasticity.</title>
        <authorList>
            <person name="Moolhuijzen P."/>
            <person name="See P.T."/>
            <person name="Hane J.K."/>
            <person name="Shi G."/>
            <person name="Liu Z."/>
            <person name="Oliver R.P."/>
            <person name="Moffat C.S."/>
        </authorList>
    </citation>
    <scope>NUCLEOTIDE SEQUENCE [LARGE SCALE GENOMIC DNA]</scope>
    <source>
        <strain evidence="1">M4</strain>
    </source>
</reference>
<sequence length="70" mass="8128">MALRQSYERREITEIRWINGDDNPADAFTKASPNRALERFIDGNKLTVRVDGWVQRPTSFDKEKTSNVES</sequence>
<name>A0A834SD79_9PLEO</name>
<dbReference type="GeneID" id="90954584"/>
<proteinExistence type="predicted"/>
<dbReference type="EMBL" id="NQIK02000001">
    <property type="protein sequence ID" value="KAF7579468.1"/>
    <property type="molecule type" value="Genomic_DNA"/>
</dbReference>
<dbReference type="Proteomes" id="UP000245464">
    <property type="component" value="Chromosome 1"/>
</dbReference>
<protein>
    <submittedName>
        <fullName evidence="1">Uncharacterized protein</fullName>
    </submittedName>
</protein>
<evidence type="ECO:0000313" key="1">
    <source>
        <dbReference type="EMBL" id="KAF7579468.1"/>
    </source>
</evidence>
<dbReference type="KEGG" id="ptrr:90954584"/>
<dbReference type="AlphaFoldDB" id="A0A834SD79"/>
<evidence type="ECO:0000313" key="2">
    <source>
        <dbReference type="Proteomes" id="UP000245464"/>
    </source>
</evidence>
<organism evidence="1 2">
    <name type="scientific">Pyrenophora tritici-repentis</name>
    <dbReference type="NCBI Taxonomy" id="45151"/>
    <lineage>
        <taxon>Eukaryota</taxon>
        <taxon>Fungi</taxon>
        <taxon>Dikarya</taxon>
        <taxon>Ascomycota</taxon>
        <taxon>Pezizomycotina</taxon>
        <taxon>Dothideomycetes</taxon>
        <taxon>Pleosporomycetidae</taxon>
        <taxon>Pleosporales</taxon>
        <taxon>Pleosporineae</taxon>
        <taxon>Pleosporaceae</taxon>
        <taxon>Pyrenophora</taxon>
    </lineage>
</organism>
<gene>
    <name evidence="1" type="ORF">PtrM4_037080</name>
</gene>
<accession>A0A834SD79</accession>